<dbReference type="EMBL" id="JBAMMX010000008">
    <property type="protein sequence ID" value="KAK6934811.1"/>
    <property type="molecule type" value="Genomic_DNA"/>
</dbReference>
<comment type="caution">
    <text evidence="14">The sequence shown here is derived from an EMBL/GenBank/DDBJ whole genome shotgun (WGS) entry which is preliminary data.</text>
</comment>
<dbReference type="GO" id="GO:0043067">
    <property type="term" value="P:regulation of programmed cell death"/>
    <property type="evidence" value="ECO:0007669"/>
    <property type="project" value="TreeGrafter"/>
</dbReference>
<evidence type="ECO:0000256" key="1">
    <source>
        <dbReference type="ARBA" id="ARBA00000900"/>
    </source>
</evidence>
<dbReference type="GO" id="GO:0006952">
    <property type="term" value="P:defense response"/>
    <property type="evidence" value="ECO:0007669"/>
    <property type="project" value="UniProtKB-KW"/>
</dbReference>
<dbReference type="EC" id="2.3.2.27" evidence="2"/>
<comment type="catalytic activity">
    <reaction evidence="1">
        <text>S-ubiquitinyl-[E2 ubiquitin-conjugating enzyme]-L-cysteine + [acceptor protein]-L-lysine = [E2 ubiquitin-conjugating enzyme]-L-cysteine + N(6)-ubiquitinyl-[acceptor protein]-L-lysine.</text>
        <dbReference type="EC" id="2.3.2.27"/>
    </reaction>
</comment>
<dbReference type="Proteomes" id="UP001370490">
    <property type="component" value="Unassembled WGS sequence"/>
</dbReference>
<evidence type="ECO:0000256" key="9">
    <source>
        <dbReference type="ARBA" id="ARBA00055493"/>
    </source>
</evidence>
<dbReference type="AlphaFoldDB" id="A0AAN8VS53"/>
<evidence type="ECO:0000256" key="4">
    <source>
        <dbReference type="ARBA" id="ARBA00022723"/>
    </source>
</evidence>
<gene>
    <name evidence="14" type="ORF">RJ641_034966</name>
</gene>
<protein>
    <recommendedName>
        <fullName evidence="2">RING-type E3 ubiquitin transferase</fullName>
        <ecNumber evidence="2">2.3.2.27</ecNumber>
    </recommendedName>
</protein>
<keyword evidence="15" id="KW-1185">Reference proteome</keyword>
<evidence type="ECO:0000256" key="11">
    <source>
        <dbReference type="ARBA" id="ARBA00062563"/>
    </source>
</evidence>
<accession>A0AAN8VS53</accession>
<evidence type="ECO:0000259" key="13">
    <source>
        <dbReference type="PROSITE" id="PS50089"/>
    </source>
</evidence>
<keyword evidence="4" id="KW-0479">Metal-binding</keyword>
<evidence type="ECO:0000256" key="5">
    <source>
        <dbReference type="ARBA" id="ARBA00022771"/>
    </source>
</evidence>
<dbReference type="Gene3D" id="3.30.40.10">
    <property type="entry name" value="Zinc/RING finger domain, C3HC4 (zinc finger)"/>
    <property type="match status" value="1"/>
</dbReference>
<dbReference type="GO" id="GO:0061630">
    <property type="term" value="F:ubiquitin protein ligase activity"/>
    <property type="evidence" value="ECO:0007669"/>
    <property type="project" value="UniProtKB-EC"/>
</dbReference>
<dbReference type="CDD" id="cd16649">
    <property type="entry name" value="mRING-HC-C3HC5_CGRF1-like"/>
    <property type="match status" value="1"/>
</dbReference>
<comment type="function">
    <text evidence="9">Probable E3 ubiquitin-protein ligase. Has no effect on the stability of the DELLA proteins.</text>
</comment>
<dbReference type="InterPro" id="IPR013083">
    <property type="entry name" value="Znf_RING/FYVE/PHD"/>
</dbReference>
<evidence type="ECO:0000256" key="6">
    <source>
        <dbReference type="ARBA" id="ARBA00022786"/>
    </source>
</evidence>
<keyword evidence="3" id="KW-0808">Transferase</keyword>
<keyword evidence="8" id="KW-0862">Zinc</keyword>
<dbReference type="PROSITE" id="PS50089">
    <property type="entry name" value="ZF_RING_2"/>
    <property type="match status" value="1"/>
</dbReference>
<comment type="subunit">
    <text evidence="11">Interacts with the DELLA proteins GAI, RGA, RGL1, RGL2 and RGL3.</text>
</comment>
<dbReference type="PANTHER" id="PTHR42647">
    <property type="entry name" value="SBP (S-RIBONUCLEASE BINDING PROTEIN) FAMILY PROTEIN"/>
    <property type="match status" value="1"/>
</dbReference>
<evidence type="ECO:0000313" key="14">
    <source>
        <dbReference type="EMBL" id="KAK6934811.1"/>
    </source>
</evidence>
<proteinExistence type="predicted"/>
<evidence type="ECO:0000256" key="2">
    <source>
        <dbReference type="ARBA" id="ARBA00012483"/>
    </source>
</evidence>
<feature type="domain" description="RING-type" evidence="13">
    <location>
        <begin position="302"/>
        <end position="337"/>
    </location>
</feature>
<dbReference type="InterPro" id="IPR001841">
    <property type="entry name" value="Znf_RING"/>
</dbReference>
<evidence type="ECO:0000313" key="15">
    <source>
        <dbReference type="Proteomes" id="UP001370490"/>
    </source>
</evidence>
<name>A0AAN8VS53_9MAGN</name>
<evidence type="ECO:0000256" key="12">
    <source>
        <dbReference type="PROSITE-ProRule" id="PRU00175"/>
    </source>
</evidence>
<evidence type="ECO:0000256" key="3">
    <source>
        <dbReference type="ARBA" id="ARBA00022679"/>
    </source>
</evidence>
<dbReference type="Pfam" id="PF13920">
    <property type="entry name" value="zf-C3HC4_3"/>
    <property type="match status" value="1"/>
</dbReference>
<reference evidence="14 15" key="1">
    <citation type="submission" date="2023-12" db="EMBL/GenBank/DDBJ databases">
        <title>A high-quality genome assembly for Dillenia turbinata (Dilleniales).</title>
        <authorList>
            <person name="Chanderbali A."/>
        </authorList>
    </citation>
    <scope>NUCLEOTIDE SEQUENCE [LARGE SCALE GENOMIC DNA]</scope>
    <source>
        <strain evidence="14">LSX21</strain>
        <tissue evidence="14">Leaf</tissue>
    </source>
</reference>
<keyword evidence="5 12" id="KW-0863">Zinc-finger</keyword>
<dbReference type="PANTHER" id="PTHR42647:SF12">
    <property type="entry name" value="BOI-RELATED E3 UBIQUITIN-PROTEIN LIGASE 2-RELATED"/>
    <property type="match status" value="1"/>
</dbReference>
<evidence type="ECO:0000256" key="7">
    <source>
        <dbReference type="ARBA" id="ARBA00022821"/>
    </source>
</evidence>
<keyword evidence="7" id="KW-0611">Plant defense</keyword>
<organism evidence="14 15">
    <name type="scientific">Dillenia turbinata</name>
    <dbReference type="NCBI Taxonomy" id="194707"/>
    <lineage>
        <taxon>Eukaryota</taxon>
        <taxon>Viridiplantae</taxon>
        <taxon>Streptophyta</taxon>
        <taxon>Embryophyta</taxon>
        <taxon>Tracheophyta</taxon>
        <taxon>Spermatophyta</taxon>
        <taxon>Magnoliopsida</taxon>
        <taxon>eudicotyledons</taxon>
        <taxon>Gunneridae</taxon>
        <taxon>Pentapetalae</taxon>
        <taxon>Dilleniales</taxon>
        <taxon>Dilleniaceae</taxon>
        <taxon>Dillenia</taxon>
    </lineage>
</organism>
<comment type="pathway">
    <text evidence="10">Protein degradation; proteasomal ubiquitin-dependent pathway.</text>
</comment>
<sequence>MEVDARRFSLFQSQLIGSREMISAIEGNTNVYGSQTGFGVLAPITDSTAEAQLPFYNSMIADSVPASKAMKTESSGLTYNVPPLCVSRKRSRNSISPLITSFPSQIKDNSIINNHHSLRGCSFSFLGEDISFQIQQQQWEIDRFIIQHTEKVRLELEEKRRIHSRRIAEVVEEGIIKRLKAKEEEIEKIGRLNCALEERVKSLCIENQIWRDLAQTNEATANALRTNLEQVLAQVTDDHQHYRTPQNDVVVLTDEAVSSCGSTGGYCGGVEREEGEEEELKRRRRLAEEERWEGVKDKSRVCRSCGKEEACVLLLPCRHLCLCTVCGSTLHTCPVCQSNKNASVHVNLS</sequence>
<keyword evidence="6" id="KW-0833">Ubl conjugation pathway</keyword>
<dbReference type="FunFam" id="3.30.40.10:FF:000541">
    <property type="entry name" value="BOI-related E3 ubiquitin-protein ligase 1"/>
    <property type="match status" value="1"/>
</dbReference>
<evidence type="ECO:0000256" key="10">
    <source>
        <dbReference type="ARBA" id="ARBA00060618"/>
    </source>
</evidence>
<evidence type="ECO:0000256" key="8">
    <source>
        <dbReference type="ARBA" id="ARBA00022833"/>
    </source>
</evidence>
<dbReference type="GO" id="GO:0008270">
    <property type="term" value="F:zinc ion binding"/>
    <property type="evidence" value="ECO:0007669"/>
    <property type="project" value="UniProtKB-KW"/>
</dbReference>